<dbReference type="AlphaFoldDB" id="A0A1D8IP60"/>
<dbReference type="PANTHER" id="PTHR46211:SF14">
    <property type="entry name" value="GLYCEROPHOSPHODIESTER PHOSPHODIESTERASE"/>
    <property type="match status" value="1"/>
</dbReference>
<dbReference type="RefSeq" id="WP_070078560.1">
    <property type="nucleotide sequence ID" value="NZ_CP017415.1"/>
</dbReference>
<dbReference type="GO" id="GO:0006629">
    <property type="term" value="P:lipid metabolic process"/>
    <property type="evidence" value="ECO:0007669"/>
    <property type="project" value="InterPro"/>
</dbReference>
<dbReference type="PANTHER" id="PTHR46211">
    <property type="entry name" value="GLYCEROPHOSPHORYL DIESTER PHOSPHODIESTERASE"/>
    <property type="match status" value="1"/>
</dbReference>
<proteinExistence type="predicted"/>
<organism evidence="2 3">
    <name type="scientific">Acidihalobacter yilgarnensis</name>
    <dbReference type="NCBI Taxonomy" id="2819280"/>
    <lineage>
        <taxon>Bacteria</taxon>
        <taxon>Pseudomonadati</taxon>
        <taxon>Pseudomonadota</taxon>
        <taxon>Gammaproteobacteria</taxon>
        <taxon>Chromatiales</taxon>
        <taxon>Ectothiorhodospiraceae</taxon>
        <taxon>Acidihalobacter</taxon>
    </lineage>
</organism>
<dbReference type="SUPFAM" id="SSF51695">
    <property type="entry name" value="PLC-like phosphodiesterases"/>
    <property type="match status" value="1"/>
</dbReference>
<dbReference type="Proteomes" id="UP000095401">
    <property type="component" value="Chromosome"/>
</dbReference>
<accession>A0A1D8IP60</accession>
<dbReference type="InterPro" id="IPR017946">
    <property type="entry name" value="PLC-like_Pdiesterase_TIM-brl"/>
</dbReference>
<feature type="domain" description="GP-PDE" evidence="1">
    <location>
        <begin position="4"/>
        <end position="244"/>
    </location>
</feature>
<dbReference type="GO" id="GO:0008081">
    <property type="term" value="F:phosphoric diester hydrolase activity"/>
    <property type="evidence" value="ECO:0007669"/>
    <property type="project" value="InterPro"/>
</dbReference>
<name>A0A1D8IP60_9GAMM</name>
<protein>
    <recommendedName>
        <fullName evidence="1">GP-PDE domain-containing protein</fullName>
    </recommendedName>
</protein>
<evidence type="ECO:0000313" key="3">
    <source>
        <dbReference type="Proteomes" id="UP000095401"/>
    </source>
</evidence>
<reference evidence="3" key="1">
    <citation type="submission" date="2016-09" db="EMBL/GenBank/DDBJ databases">
        <title>Acidihalobacter prosperus F5.</title>
        <authorList>
            <person name="Khaleque H.N."/>
            <person name="Ramsay J.P."/>
            <person name="Kaksonen A.H."/>
            <person name="Boxall N.J."/>
            <person name="Watkin E.L.J."/>
        </authorList>
    </citation>
    <scope>NUCLEOTIDE SEQUENCE [LARGE SCALE GENOMIC DNA]</scope>
    <source>
        <strain evidence="3">F5</strain>
    </source>
</reference>
<gene>
    <name evidence="2" type="ORF">BI364_09720</name>
</gene>
<dbReference type="KEGG" id="aprs:BI364_09720"/>
<evidence type="ECO:0000313" key="2">
    <source>
        <dbReference type="EMBL" id="AOU98195.1"/>
    </source>
</evidence>
<dbReference type="Gene3D" id="3.20.20.190">
    <property type="entry name" value="Phosphatidylinositol (PI) phosphodiesterase"/>
    <property type="match status" value="1"/>
</dbReference>
<evidence type="ECO:0000259" key="1">
    <source>
        <dbReference type="PROSITE" id="PS51704"/>
    </source>
</evidence>
<keyword evidence="3" id="KW-1185">Reference proteome</keyword>
<sequence>MKKYRFIAHRGDREFFPENTLAGFASALKLGADGIEFDVQIAADGEAVISHDDYLDRCCGISGSILDSTKAQLERISAHEPARFGEQYSSVCLPMLIDAINLFNQHEYPEIFVEIKEESIVRHGWARVLKSLSEVMCRAEFSWTLISFDDEIIRQARVRLGWKIGWVLSEDEAWDESRLRALGPDYVFASLHALESSSHSVWSGSWRWVIYGVNHPDDVIYLEKLDVFDYETDRLGFMLDAMRN</sequence>
<dbReference type="Pfam" id="PF03009">
    <property type="entry name" value="GDPD"/>
    <property type="match status" value="1"/>
</dbReference>
<dbReference type="PROSITE" id="PS51704">
    <property type="entry name" value="GP_PDE"/>
    <property type="match status" value="1"/>
</dbReference>
<dbReference type="InterPro" id="IPR030395">
    <property type="entry name" value="GP_PDE_dom"/>
</dbReference>
<dbReference type="EMBL" id="CP017415">
    <property type="protein sequence ID" value="AOU98195.1"/>
    <property type="molecule type" value="Genomic_DNA"/>
</dbReference>